<dbReference type="AlphaFoldDB" id="A0ABD2JQ59"/>
<feature type="coiled-coil region" evidence="1">
    <location>
        <begin position="74"/>
        <end position="108"/>
    </location>
</feature>
<reference evidence="3 4" key="1">
    <citation type="submission" date="2024-10" db="EMBL/GenBank/DDBJ databases">
        <authorList>
            <person name="Kim D."/>
        </authorList>
    </citation>
    <scope>NUCLEOTIDE SEQUENCE [LARGE SCALE GENOMIC DNA]</scope>
    <source>
        <strain evidence="3">Taebaek</strain>
    </source>
</reference>
<feature type="compositionally biased region" description="Basic residues" evidence="2">
    <location>
        <begin position="48"/>
        <end position="62"/>
    </location>
</feature>
<feature type="region of interest" description="Disordered" evidence="2">
    <location>
        <begin position="1"/>
        <end position="69"/>
    </location>
</feature>
<evidence type="ECO:0000313" key="3">
    <source>
        <dbReference type="EMBL" id="KAL3092744.1"/>
    </source>
</evidence>
<feature type="compositionally biased region" description="Polar residues" evidence="2">
    <location>
        <begin position="1"/>
        <end position="35"/>
    </location>
</feature>
<keyword evidence="4" id="KW-1185">Reference proteome</keyword>
<gene>
    <name evidence="3" type="ORF">niasHS_007953</name>
</gene>
<name>A0ABD2JQ59_HETSC</name>
<evidence type="ECO:0000256" key="1">
    <source>
        <dbReference type="SAM" id="Coils"/>
    </source>
</evidence>
<keyword evidence="1" id="KW-0175">Coiled coil</keyword>
<protein>
    <submittedName>
        <fullName evidence="3">Uncharacterized protein</fullName>
    </submittedName>
</protein>
<evidence type="ECO:0000256" key="2">
    <source>
        <dbReference type="SAM" id="MobiDB-lite"/>
    </source>
</evidence>
<evidence type="ECO:0000313" key="4">
    <source>
        <dbReference type="Proteomes" id="UP001620645"/>
    </source>
</evidence>
<dbReference type="Proteomes" id="UP001620645">
    <property type="component" value="Unassembled WGS sequence"/>
</dbReference>
<sequence length="177" mass="21056">MLNTTKQSAADNWQTEGEGQQNDFLLAQSLENAISSEEEGESPYSRSTVHRRTNYGRRRKQMDRRTGERNPLLLESYKIKLVDAENRKRQWEKQLEKVKKEFENVDKSYKKAWKKAKKLIKYLEKEGDGDKKKKNTLRKVIEEIEKEKSFENEDQAQRFYVAAFDNWKQETLTTLVD</sequence>
<dbReference type="EMBL" id="JBICCN010000118">
    <property type="protein sequence ID" value="KAL3092744.1"/>
    <property type="molecule type" value="Genomic_DNA"/>
</dbReference>
<comment type="caution">
    <text evidence="3">The sequence shown here is derived from an EMBL/GenBank/DDBJ whole genome shotgun (WGS) entry which is preliminary data.</text>
</comment>
<proteinExistence type="predicted"/>
<organism evidence="3 4">
    <name type="scientific">Heterodera schachtii</name>
    <name type="common">Sugarbeet cyst nematode worm</name>
    <name type="synonym">Tylenchus schachtii</name>
    <dbReference type="NCBI Taxonomy" id="97005"/>
    <lineage>
        <taxon>Eukaryota</taxon>
        <taxon>Metazoa</taxon>
        <taxon>Ecdysozoa</taxon>
        <taxon>Nematoda</taxon>
        <taxon>Chromadorea</taxon>
        <taxon>Rhabditida</taxon>
        <taxon>Tylenchina</taxon>
        <taxon>Tylenchomorpha</taxon>
        <taxon>Tylenchoidea</taxon>
        <taxon>Heteroderidae</taxon>
        <taxon>Heteroderinae</taxon>
        <taxon>Heterodera</taxon>
    </lineage>
</organism>
<accession>A0ABD2JQ59</accession>